<evidence type="ECO:0000313" key="4">
    <source>
        <dbReference type="EMBL" id="KKL79811.1"/>
    </source>
</evidence>
<feature type="region of interest" description="Disordered" evidence="1">
    <location>
        <begin position="71"/>
        <end position="94"/>
    </location>
</feature>
<feature type="non-terminal residue" evidence="5">
    <location>
        <position position="1"/>
    </location>
</feature>
<name>A0A0F9PY58_9ZZZZ</name>
<gene>
    <name evidence="5" type="ORF">LCGC14_1081950</name>
    <name evidence="4" type="ORF">LCGC14_2011060</name>
    <name evidence="3" type="ORF">LCGC14_2423790</name>
    <name evidence="2" type="ORF">LCGC14_2610390</name>
</gene>
<dbReference type="AlphaFoldDB" id="A0A0F9PY58"/>
<organism evidence="5">
    <name type="scientific">marine sediment metagenome</name>
    <dbReference type="NCBI Taxonomy" id="412755"/>
    <lineage>
        <taxon>unclassified sequences</taxon>
        <taxon>metagenomes</taxon>
        <taxon>ecological metagenomes</taxon>
    </lineage>
</organism>
<protein>
    <submittedName>
        <fullName evidence="5">Uncharacterized protein</fullName>
    </submittedName>
</protein>
<accession>A0A0F9PY58</accession>
<sequence>KVWAERAAQLSPGIAKYRSARALADTGEEVQAQIMASEMGLSIDQVLTGKVGEEEIPEEVPPKQVMPLFSGRTGGATKAASSGGETEVVSEEEE</sequence>
<evidence type="ECO:0000313" key="3">
    <source>
        <dbReference type="EMBL" id="KKL23595.1"/>
    </source>
</evidence>
<dbReference type="EMBL" id="LAZR01036917">
    <property type="protein sequence ID" value="KKL23595.1"/>
    <property type="molecule type" value="Genomic_DNA"/>
</dbReference>
<dbReference type="EMBL" id="LAZR01023057">
    <property type="protein sequence ID" value="KKL79811.1"/>
    <property type="molecule type" value="Genomic_DNA"/>
</dbReference>
<proteinExistence type="predicted"/>
<comment type="caution">
    <text evidence="5">The sequence shown here is derived from an EMBL/GenBank/DDBJ whole genome shotgun (WGS) entry which is preliminary data.</text>
</comment>
<evidence type="ECO:0000313" key="2">
    <source>
        <dbReference type="EMBL" id="KKL05006.1"/>
    </source>
</evidence>
<dbReference type="EMBL" id="LAZR01044299">
    <property type="protein sequence ID" value="KKL05006.1"/>
    <property type="molecule type" value="Genomic_DNA"/>
</dbReference>
<dbReference type="EMBL" id="LAZR01004741">
    <property type="protein sequence ID" value="KKN05971.1"/>
    <property type="molecule type" value="Genomic_DNA"/>
</dbReference>
<reference evidence="5" key="1">
    <citation type="journal article" date="2015" name="Nature">
        <title>Complex archaea that bridge the gap between prokaryotes and eukaryotes.</title>
        <authorList>
            <person name="Spang A."/>
            <person name="Saw J.H."/>
            <person name="Jorgensen S.L."/>
            <person name="Zaremba-Niedzwiedzka K."/>
            <person name="Martijn J."/>
            <person name="Lind A.E."/>
            <person name="van Eijk R."/>
            <person name="Schleper C."/>
            <person name="Guy L."/>
            <person name="Ettema T.J."/>
        </authorList>
    </citation>
    <scope>NUCLEOTIDE SEQUENCE</scope>
</reference>
<feature type="compositionally biased region" description="Low complexity" evidence="1">
    <location>
        <begin position="75"/>
        <end position="87"/>
    </location>
</feature>
<evidence type="ECO:0000313" key="5">
    <source>
        <dbReference type="EMBL" id="KKN05971.1"/>
    </source>
</evidence>
<evidence type="ECO:0000256" key="1">
    <source>
        <dbReference type="SAM" id="MobiDB-lite"/>
    </source>
</evidence>